<evidence type="ECO:0000313" key="3">
    <source>
        <dbReference type="Proteomes" id="UP001346149"/>
    </source>
</evidence>
<organism evidence="2 3">
    <name type="scientific">Trapa natans</name>
    <name type="common">Water chestnut</name>
    <dbReference type="NCBI Taxonomy" id="22666"/>
    <lineage>
        <taxon>Eukaryota</taxon>
        <taxon>Viridiplantae</taxon>
        <taxon>Streptophyta</taxon>
        <taxon>Embryophyta</taxon>
        <taxon>Tracheophyta</taxon>
        <taxon>Spermatophyta</taxon>
        <taxon>Magnoliopsida</taxon>
        <taxon>eudicotyledons</taxon>
        <taxon>Gunneridae</taxon>
        <taxon>Pentapetalae</taxon>
        <taxon>rosids</taxon>
        <taxon>malvids</taxon>
        <taxon>Myrtales</taxon>
        <taxon>Lythraceae</taxon>
        <taxon>Trapa</taxon>
    </lineage>
</organism>
<dbReference type="AlphaFoldDB" id="A0AAN7RH07"/>
<reference evidence="2 3" key="1">
    <citation type="journal article" date="2023" name="Hortic Res">
        <title>Pangenome of water caltrop reveals structural variations and asymmetric subgenome divergence after allopolyploidization.</title>
        <authorList>
            <person name="Zhang X."/>
            <person name="Chen Y."/>
            <person name="Wang L."/>
            <person name="Yuan Y."/>
            <person name="Fang M."/>
            <person name="Shi L."/>
            <person name="Lu R."/>
            <person name="Comes H.P."/>
            <person name="Ma Y."/>
            <person name="Chen Y."/>
            <person name="Huang G."/>
            <person name="Zhou Y."/>
            <person name="Zheng Z."/>
            <person name="Qiu Y."/>
        </authorList>
    </citation>
    <scope>NUCLEOTIDE SEQUENCE [LARGE SCALE GENOMIC DNA]</scope>
    <source>
        <strain evidence="2">F231</strain>
    </source>
</reference>
<proteinExistence type="predicted"/>
<sequence length="154" mass="17003">MLKPHVRRLSHSTAWMRVPECRGHESPRSSKASSSSKSLALKLLSDSATGHPILLRLSPRLAKVLPEEINLHASPLSLITHELLHGTRRKTRFSQPLPEDGSSSSGQPPGKTLTFASEQYLRRLTRLRGGDSACETSSLDVNSTIFCHSSIEWL</sequence>
<feature type="region of interest" description="Disordered" evidence="1">
    <location>
        <begin position="92"/>
        <end position="112"/>
    </location>
</feature>
<dbReference type="Proteomes" id="UP001346149">
    <property type="component" value="Unassembled WGS sequence"/>
</dbReference>
<name>A0AAN7RH07_TRANT</name>
<gene>
    <name evidence="2" type="ORF">SAY86_000828</name>
</gene>
<protein>
    <submittedName>
        <fullName evidence="2">Uncharacterized protein</fullName>
    </submittedName>
</protein>
<dbReference type="EMBL" id="JAXQNO010000002">
    <property type="protein sequence ID" value="KAK4802625.1"/>
    <property type="molecule type" value="Genomic_DNA"/>
</dbReference>
<accession>A0AAN7RH07</accession>
<evidence type="ECO:0000256" key="1">
    <source>
        <dbReference type="SAM" id="MobiDB-lite"/>
    </source>
</evidence>
<evidence type="ECO:0000313" key="2">
    <source>
        <dbReference type="EMBL" id="KAK4802625.1"/>
    </source>
</evidence>
<comment type="caution">
    <text evidence="2">The sequence shown here is derived from an EMBL/GenBank/DDBJ whole genome shotgun (WGS) entry which is preliminary data.</text>
</comment>
<keyword evidence="3" id="KW-1185">Reference proteome</keyword>